<organism evidence="2">
    <name type="scientific">marine sediment metagenome</name>
    <dbReference type="NCBI Taxonomy" id="412755"/>
    <lineage>
        <taxon>unclassified sequences</taxon>
        <taxon>metagenomes</taxon>
        <taxon>ecological metagenomes</taxon>
    </lineage>
</organism>
<name>X1T2A2_9ZZZZ</name>
<proteinExistence type="predicted"/>
<sequence length="209" mass="22073">SKDAAVKKIESADGFINTLKSEGQTKDAQIASLQAQLDQATKLDEAIASIQAGKTTEHSPAAQTAPVDTNSVVAELTKTMQAQINDTFSQNKAHENAVNNETESMNAAKAVFGTQYNTKLREKAALLGMSDVDVANEAKANPAKFKELFGLNKRATPSISPSNSSRTMVPKPSGKLDFAPKFNASGKREASAANMAAAAESLGIKNFNL</sequence>
<evidence type="ECO:0000313" key="2">
    <source>
        <dbReference type="EMBL" id="GAI81745.1"/>
    </source>
</evidence>
<protein>
    <submittedName>
        <fullName evidence="2">Uncharacterized protein</fullName>
    </submittedName>
</protein>
<reference evidence="2" key="1">
    <citation type="journal article" date="2014" name="Front. Microbiol.">
        <title>High frequency of phylogenetically diverse reductive dehalogenase-homologous genes in deep subseafloor sedimentary metagenomes.</title>
        <authorList>
            <person name="Kawai M."/>
            <person name="Futagami T."/>
            <person name="Toyoda A."/>
            <person name="Takaki Y."/>
            <person name="Nishi S."/>
            <person name="Hori S."/>
            <person name="Arai W."/>
            <person name="Tsubouchi T."/>
            <person name="Morono Y."/>
            <person name="Uchiyama I."/>
            <person name="Ito T."/>
            <person name="Fujiyama A."/>
            <person name="Inagaki F."/>
            <person name="Takami H."/>
        </authorList>
    </citation>
    <scope>NUCLEOTIDE SEQUENCE</scope>
    <source>
        <strain evidence="2">Expedition CK06-06</strain>
    </source>
</reference>
<comment type="caution">
    <text evidence="2">The sequence shown here is derived from an EMBL/GenBank/DDBJ whole genome shotgun (WGS) entry which is preliminary data.</text>
</comment>
<dbReference type="AlphaFoldDB" id="X1T2A2"/>
<dbReference type="EMBL" id="BARW01009540">
    <property type="protein sequence ID" value="GAI81745.1"/>
    <property type="molecule type" value="Genomic_DNA"/>
</dbReference>
<feature type="non-terminal residue" evidence="2">
    <location>
        <position position="1"/>
    </location>
</feature>
<feature type="compositionally biased region" description="Polar residues" evidence="1">
    <location>
        <begin position="156"/>
        <end position="167"/>
    </location>
</feature>
<gene>
    <name evidence="2" type="ORF">S12H4_19151</name>
</gene>
<feature type="region of interest" description="Disordered" evidence="1">
    <location>
        <begin position="156"/>
        <end position="181"/>
    </location>
</feature>
<accession>X1T2A2</accession>
<evidence type="ECO:0000256" key="1">
    <source>
        <dbReference type="SAM" id="MobiDB-lite"/>
    </source>
</evidence>